<sequence length="621" mass="66701">MPKAEILGDIQGLLTMNETLLSKKKARVIMARTTSSRSDANGKEPGTAASLSVEALEGADGDVEGEVDLKSPGLLEREKDRIAQVLSGDTGDTFAELEAQDARVWEQQVQPMLHVGNRFADPYALPSESESESEVVSEVEVDPRRPQRPQRRMTEEELGRKRWKVEMRSKRREERGKKLMLNLSESEDDSAFESADDGLEGDEHGLWHLVDQKPGPGSTTLPGQVRLSAFDIQRLPLASGPKTTEALIDALFNPVATSNKDSQGPFTMYVSPTEVLAQNAMEDALKREMEVRSRQIHVMRQEHVLMGQQQSQQQHHWYQPKKRSMSRDTGESSNRSSPGGGLNMRLGRTAKKRAGTMDSTSTSTTSGGSGSGGSPNVPIAGMRSPGEDTVVGVRIGYGQHDEDDHDVTSPATITAVSPSRGQHWMGLGMAIENSNAPSDQDATIGKTGGGGSMGTILHNYYRAKKDKKKGVKREEQKGEVTNILGGAIHHEEPGEMSYAQLGHDHGPPNTHQRSATSGTVSSESSASSLSSLSLSSKSGHGPGAGAPGPHPPTSDSRRSSDGHGPGGVLPSIRPRQPDLSVPDGRMDKMGVVKGVSPGAVVEGTEAGRFGSIRGWWKGLQK</sequence>
<organism evidence="2 3">
    <name type="scientific">Candolleomyces eurysporus</name>
    <dbReference type="NCBI Taxonomy" id="2828524"/>
    <lineage>
        <taxon>Eukaryota</taxon>
        <taxon>Fungi</taxon>
        <taxon>Dikarya</taxon>
        <taxon>Basidiomycota</taxon>
        <taxon>Agaricomycotina</taxon>
        <taxon>Agaricomycetes</taxon>
        <taxon>Agaricomycetidae</taxon>
        <taxon>Agaricales</taxon>
        <taxon>Agaricineae</taxon>
        <taxon>Psathyrellaceae</taxon>
        <taxon>Candolleomyces</taxon>
    </lineage>
</organism>
<feature type="compositionally biased region" description="Low complexity" evidence="1">
    <location>
        <begin position="514"/>
        <end position="539"/>
    </location>
</feature>
<feature type="region of interest" description="Disordered" evidence="1">
    <location>
        <begin position="465"/>
        <end position="590"/>
    </location>
</feature>
<feature type="compositionally biased region" description="Acidic residues" evidence="1">
    <location>
        <begin position="57"/>
        <end position="66"/>
    </location>
</feature>
<keyword evidence="3" id="KW-1185">Reference proteome</keyword>
<reference evidence="2" key="1">
    <citation type="submission" date="2022-06" db="EMBL/GenBank/DDBJ databases">
        <title>Genome Sequence of Candolleomyces eurysporus.</title>
        <authorList>
            <person name="Buettner E."/>
        </authorList>
    </citation>
    <scope>NUCLEOTIDE SEQUENCE</scope>
    <source>
        <strain evidence="2">VTCC 930004</strain>
    </source>
</reference>
<feature type="compositionally biased region" description="Acidic residues" evidence="1">
    <location>
        <begin position="129"/>
        <end position="140"/>
    </location>
</feature>
<protein>
    <submittedName>
        <fullName evidence="2">Uncharacterized protein</fullName>
    </submittedName>
</protein>
<gene>
    <name evidence="2" type="ORF">H1R20_g12959</name>
</gene>
<comment type="caution">
    <text evidence="2">The sequence shown here is derived from an EMBL/GenBank/DDBJ whole genome shotgun (WGS) entry which is preliminary data.</text>
</comment>
<feature type="region of interest" description="Disordered" evidence="1">
    <location>
        <begin position="124"/>
        <end position="157"/>
    </location>
</feature>
<feature type="region of interest" description="Disordered" evidence="1">
    <location>
        <begin position="306"/>
        <end position="387"/>
    </location>
</feature>
<evidence type="ECO:0000256" key="1">
    <source>
        <dbReference type="SAM" id="MobiDB-lite"/>
    </source>
</evidence>
<evidence type="ECO:0000313" key="2">
    <source>
        <dbReference type="EMBL" id="KAJ2924137.1"/>
    </source>
</evidence>
<dbReference type="AlphaFoldDB" id="A0A9W8IWQ7"/>
<evidence type="ECO:0000313" key="3">
    <source>
        <dbReference type="Proteomes" id="UP001140091"/>
    </source>
</evidence>
<dbReference type="OrthoDB" id="3365224at2759"/>
<proteinExistence type="predicted"/>
<accession>A0A9W8IWQ7</accession>
<dbReference type="Proteomes" id="UP001140091">
    <property type="component" value="Unassembled WGS sequence"/>
</dbReference>
<dbReference type="EMBL" id="JANBPK010001244">
    <property type="protein sequence ID" value="KAJ2924137.1"/>
    <property type="molecule type" value="Genomic_DNA"/>
</dbReference>
<name>A0A9W8IWQ7_9AGAR</name>
<feature type="region of interest" description="Disordered" evidence="1">
    <location>
        <begin position="32"/>
        <end position="66"/>
    </location>
</feature>
<feature type="non-terminal residue" evidence="2">
    <location>
        <position position="621"/>
    </location>
</feature>